<dbReference type="GO" id="GO:0008483">
    <property type="term" value="F:transaminase activity"/>
    <property type="evidence" value="ECO:0007669"/>
    <property type="project" value="UniProtKB-KW"/>
</dbReference>
<dbReference type="InterPro" id="IPR028896">
    <property type="entry name" value="GcvT/YgfZ/DmdA"/>
</dbReference>
<feature type="domain" description="Aminomethyltransferase C-terminal" evidence="10">
    <location>
        <begin position="281"/>
        <end position="353"/>
    </location>
</feature>
<protein>
    <recommendedName>
        <fullName evidence="2 7">Aminomethyltransferase</fullName>
        <ecNumber evidence="2 7">2.1.2.10</ecNumber>
    </recommendedName>
    <alternativeName>
        <fullName evidence="5 7">Glycine cleavage system T protein</fullName>
    </alternativeName>
</protein>
<dbReference type="Proteomes" id="UP000236655">
    <property type="component" value="Chromosome"/>
</dbReference>
<dbReference type="OrthoDB" id="9774591at2"/>
<gene>
    <name evidence="7 11" type="primary">gcvT</name>
    <name evidence="11" type="ORF">CUN60_00115</name>
</gene>
<dbReference type="PIRSF" id="PIRSF006487">
    <property type="entry name" value="GcvT"/>
    <property type="match status" value="1"/>
</dbReference>
<evidence type="ECO:0000256" key="5">
    <source>
        <dbReference type="ARBA" id="ARBA00031395"/>
    </source>
</evidence>
<dbReference type="RefSeq" id="WP_102950064.1">
    <property type="nucleotide sequence ID" value="NZ_CP024847.1"/>
</dbReference>
<dbReference type="KEGG" id="nba:CUN60_00115"/>
<dbReference type="InterPro" id="IPR022903">
    <property type="entry name" value="GcvT_bac"/>
</dbReference>
<proteinExistence type="inferred from homology"/>
<dbReference type="PANTHER" id="PTHR43757">
    <property type="entry name" value="AMINOMETHYLTRANSFERASE"/>
    <property type="match status" value="1"/>
</dbReference>
<dbReference type="NCBIfam" id="TIGR00528">
    <property type="entry name" value="gcvT"/>
    <property type="match status" value="1"/>
</dbReference>
<keyword evidence="3 7" id="KW-0032">Aminotransferase</keyword>
<dbReference type="Pfam" id="PF08669">
    <property type="entry name" value="GCV_T_C"/>
    <property type="match status" value="1"/>
</dbReference>
<dbReference type="AlphaFoldDB" id="A0A2I7N2U1"/>
<evidence type="ECO:0000256" key="3">
    <source>
        <dbReference type="ARBA" id="ARBA00022576"/>
    </source>
</evidence>
<dbReference type="PANTHER" id="PTHR43757:SF2">
    <property type="entry name" value="AMINOMETHYLTRANSFERASE, MITOCHONDRIAL"/>
    <property type="match status" value="1"/>
</dbReference>
<keyword evidence="12" id="KW-1185">Reference proteome</keyword>
<sequence>MNYTPFYPCHTECGGKIVDFGGWALPVNYGSQIKEHEAVRTDAGMFDVSHMLITDIHGVDAKAFLRYLVSNDVAKLEKHGVGKALYSGLLNSEAGVIDDLIVYLMPFGYRIVTNASTEAKDMNWIRQVAANFKVELFNRRDLAMLAVQGPNALTKVASIHPQVADHLAVLKPFTAVENVGFFYARTGYTGENGLEVMMPREEAANFWNQLVAVGVQPCGLGARDTLRLEAGMNLYGHDMDESITPLACNMDWVVDLSDENRDFIGKKAYQLAKLSSESDKQVGVILEGKGVLREGQKLFVDGAEYGTITSGTFSPTLKISIAIARVRHDLGESAKVDIRGNLEPVRIIKLPFVRNGKKMFE</sequence>
<comment type="similarity">
    <text evidence="1 7">Belongs to the GcvT family.</text>
</comment>
<evidence type="ECO:0000256" key="4">
    <source>
        <dbReference type="ARBA" id="ARBA00022679"/>
    </source>
</evidence>
<dbReference type="Pfam" id="PF01571">
    <property type="entry name" value="GCV_T"/>
    <property type="match status" value="1"/>
</dbReference>
<evidence type="ECO:0000256" key="1">
    <source>
        <dbReference type="ARBA" id="ARBA00008609"/>
    </source>
</evidence>
<dbReference type="Gene3D" id="4.10.1250.10">
    <property type="entry name" value="Aminomethyltransferase fragment"/>
    <property type="match status" value="1"/>
</dbReference>
<evidence type="ECO:0000256" key="6">
    <source>
        <dbReference type="ARBA" id="ARBA00047665"/>
    </source>
</evidence>
<dbReference type="GO" id="GO:0019464">
    <property type="term" value="P:glycine decarboxylation via glycine cleavage system"/>
    <property type="evidence" value="ECO:0007669"/>
    <property type="project" value="UniProtKB-UniRule"/>
</dbReference>
<dbReference type="SUPFAM" id="SSF103025">
    <property type="entry name" value="Folate-binding domain"/>
    <property type="match status" value="1"/>
</dbReference>
<dbReference type="GO" id="GO:0005829">
    <property type="term" value="C:cytosol"/>
    <property type="evidence" value="ECO:0007669"/>
    <property type="project" value="TreeGrafter"/>
</dbReference>
<comment type="function">
    <text evidence="7">The glycine cleavage system catalyzes the degradation of glycine.</text>
</comment>
<feature type="binding site" evidence="8">
    <location>
        <position position="195"/>
    </location>
    <ligand>
        <name>substrate</name>
    </ligand>
</feature>
<evidence type="ECO:0000256" key="2">
    <source>
        <dbReference type="ARBA" id="ARBA00012616"/>
    </source>
</evidence>
<evidence type="ECO:0000259" key="10">
    <source>
        <dbReference type="Pfam" id="PF08669"/>
    </source>
</evidence>
<accession>A0A2I7N2U1</accession>
<comment type="subunit">
    <text evidence="7">The glycine cleavage system is composed of four proteins: P, T, L and H.</text>
</comment>
<name>A0A2I7N2U1_9NEIS</name>
<dbReference type="EMBL" id="CP024847">
    <property type="protein sequence ID" value="AUR50764.1"/>
    <property type="molecule type" value="Genomic_DNA"/>
</dbReference>
<dbReference type="InterPro" id="IPR027266">
    <property type="entry name" value="TrmE/GcvT-like"/>
</dbReference>
<dbReference type="Gene3D" id="3.30.70.1400">
    <property type="entry name" value="Aminomethyltransferase beta-barrel domains"/>
    <property type="match status" value="1"/>
</dbReference>
<dbReference type="InterPro" id="IPR029043">
    <property type="entry name" value="GcvT/YgfZ_C"/>
</dbReference>
<dbReference type="InterPro" id="IPR006223">
    <property type="entry name" value="GcvT"/>
</dbReference>
<dbReference type="NCBIfam" id="NF001567">
    <property type="entry name" value="PRK00389.1"/>
    <property type="match status" value="1"/>
</dbReference>
<dbReference type="FunFam" id="4.10.1250.10:FF:000001">
    <property type="entry name" value="Aminomethyltransferase"/>
    <property type="match status" value="1"/>
</dbReference>
<dbReference type="EC" id="2.1.2.10" evidence="2 7"/>
<dbReference type="Gene3D" id="3.30.1360.120">
    <property type="entry name" value="Probable tRNA modification gtpase trme, domain 1"/>
    <property type="match status" value="1"/>
</dbReference>
<reference evidence="12" key="1">
    <citation type="submission" date="2017-11" db="EMBL/GenBank/DDBJ databases">
        <authorList>
            <person name="Chan K.G."/>
            <person name="Lee L.S."/>
        </authorList>
    </citation>
    <scope>NUCLEOTIDE SEQUENCE [LARGE SCALE GENOMIC DNA]</scope>
    <source>
        <strain evidence="12">DSM 100970</strain>
    </source>
</reference>
<dbReference type="GO" id="GO:0005960">
    <property type="term" value="C:glycine cleavage complex"/>
    <property type="evidence" value="ECO:0007669"/>
    <property type="project" value="InterPro"/>
</dbReference>
<comment type="catalytic activity">
    <reaction evidence="6 7">
        <text>N(6)-[(R)-S(8)-aminomethyldihydrolipoyl]-L-lysyl-[protein] + (6S)-5,6,7,8-tetrahydrofolate = N(6)-[(R)-dihydrolipoyl]-L-lysyl-[protein] + (6R)-5,10-methylene-5,6,7,8-tetrahydrofolate + NH4(+)</text>
        <dbReference type="Rhea" id="RHEA:16945"/>
        <dbReference type="Rhea" id="RHEA-COMP:10475"/>
        <dbReference type="Rhea" id="RHEA-COMP:10492"/>
        <dbReference type="ChEBI" id="CHEBI:15636"/>
        <dbReference type="ChEBI" id="CHEBI:28938"/>
        <dbReference type="ChEBI" id="CHEBI:57453"/>
        <dbReference type="ChEBI" id="CHEBI:83100"/>
        <dbReference type="ChEBI" id="CHEBI:83143"/>
        <dbReference type="EC" id="2.1.2.10"/>
    </reaction>
</comment>
<evidence type="ECO:0000313" key="11">
    <source>
        <dbReference type="EMBL" id="AUR50764.1"/>
    </source>
</evidence>
<evidence type="ECO:0000256" key="7">
    <source>
        <dbReference type="HAMAP-Rule" id="MF_00259"/>
    </source>
</evidence>
<dbReference type="SUPFAM" id="SSF101790">
    <property type="entry name" value="Aminomethyltransferase beta-barrel domain"/>
    <property type="match status" value="1"/>
</dbReference>
<dbReference type="Gene3D" id="2.40.30.110">
    <property type="entry name" value="Aminomethyltransferase beta-barrel domains"/>
    <property type="match status" value="1"/>
</dbReference>
<evidence type="ECO:0000256" key="8">
    <source>
        <dbReference type="PIRSR" id="PIRSR006487-1"/>
    </source>
</evidence>
<dbReference type="GO" id="GO:0004047">
    <property type="term" value="F:aminomethyltransferase activity"/>
    <property type="evidence" value="ECO:0007669"/>
    <property type="project" value="UniProtKB-UniRule"/>
</dbReference>
<evidence type="ECO:0000259" key="9">
    <source>
        <dbReference type="Pfam" id="PF01571"/>
    </source>
</evidence>
<evidence type="ECO:0000313" key="12">
    <source>
        <dbReference type="Proteomes" id="UP000236655"/>
    </source>
</evidence>
<organism evidence="11 12">
    <name type="scientific">Aquella oligotrophica</name>
    <dbReference type="NCBI Taxonomy" id="2067065"/>
    <lineage>
        <taxon>Bacteria</taxon>
        <taxon>Pseudomonadati</taxon>
        <taxon>Pseudomonadota</taxon>
        <taxon>Betaproteobacteria</taxon>
        <taxon>Neisseriales</taxon>
        <taxon>Neisseriaceae</taxon>
        <taxon>Aquella</taxon>
    </lineage>
</organism>
<dbReference type="HAMAP" id="MF_00259">
    <property type="entry name" value="GcvT"/>
    <property type="match status" value="1"/>
</dbReference>
<dbReference type="InterPro" id="IPR013977">
    <property type="entry name" value="GcvT_C"/>
</dbReference>
<dbReference type="InterPro" id="IPR006222">
    <property type="entry name" value="GCVT_N"/>
</dbReference>
<feature type="domain" description="GCVT N-terminal" evidence="9">
    <location>
        <begin position="6"/>
        <end position="256"/>
    </location>
</feature>
<keyword evidence="4 7" id="KW-0808">Transferase</keyword>